<organism evidence="3 4">
    <name type="scientific">Butyricicoccus pullicaecorum</name>
    <dbReference type="NCBI Taxonomy" id="501571"/>
    <lineage>
        <taxon>Bacteria</taxon>
        <taxon>Bacillati</taxon>
        <taxon>Bacillota</taxon>
        <taxon>Clostridia</taxon>
        <taxon>Eubacteriales</taxon>
        <taxon>Butyricicoccaceae</taxon>
        <taxon>Butyricicoccus</taxon>
    </lineage>
</organism>
<reference evidence="4" key="1">
    <citation type="submission" date="2017-04" db="EMBL/GenBank/DDBJ databases">
        <title>Function of individual gut microbiota members based on whole genome sequencing of pure cultures obtained from chicken caecum.</title>
        <authorList>
            <person name="Medvecky M."/>
            <person name="Cejkova D."/>
            <person name="Polansky O."/>
            <person name="Karasova D."/>
            <person name="Kubasova T."/>
            <person name="Cizek A."/>
            <person name="Rychlik I."/>
        </authorList>
    </citation>
    <scope>NUCLEOTIDE SEQUENCE [LARGE SCALE GENOMIC DNA]</scope>
    <source>
        <strain evidence="4">An180</strain>
    </source>
</reference>
<dbReference type="InterPro" id="IPR029058">
    <property type="entry name" value="AB_hydrolase_fold"/>
</dbReference>
<protein>
    <submittedName>
        <fullName evidence="3">Alpha/beta hydrolase</fullName>
    </submittedName>
</protein>
<sequence length="343" mass="38093">MAINKHMQAALRLLSYPAAADLEKVYKIERALYTLKSSPLSPLYHLWDQKIESIDGTPIRVRIYTPKQQTSSQLLLFFHGGGWVFESVDTYNQVCKALAKATGCRIASVEYRRAPEFPFPVGLEDCYAAAKAIYANPEQFGVQPEDITLIGDSAGGNLTAAVSLLARDRGDFTVSQQILIYPATAADHSESSPFPSVHENGEGYLLTSYRVQEFMRLYAGQDDSAFTNPYFAPLLMKDLSHQPRTLVITAEFDPLRDEGEAYAAALSRAGAQVYLHRMPDALHGFISLPARFVQVQRAHALIAKFLGVDTVCADNTNRTGTGWTTQLKFSRRRFTGRTPRSSD</sequence>
<evidence type="ECO:0000259" key="2">
    <source>
        <dbReference type="Pfam" id="PF07859"/>
    </source>
</evidence>
<dbReference type="EMBL" id="NFKK01000001">
    <property type="protein sequence ID" value="OUP54484.1"/>
    <property type="molecule type" value="Genomic_DNA"/>
</dbReference>
<evidence type="ECO:0000313" key="4">
    <source>
        <dbReference type="Proteomes" id="UP000195897"/>
    </source>
</evidence>
<accession>A0A1Y4LCP4</accession>
<evidence type="ECO:0000256" key="1">
    <source>
        <dbReference type="ARBA" id="ARBA00022801"/>
    </source>
</evidence>
<dbReference type="GO" id="GO:0016787">
    <property type="term" value="F:hydrolase activity"/>
    <property type="evidence" value="ECO:0007669"/>
    <property type="project" value="UniProtKB-KW"/>
</dbReference>
<evidence type="ECO:0000313" key="3">
    <source>
        <dbReference type="EMBL" id="OUP54484.1"/>
    </source>
</evidence>
<gene>
    <name evidence="3" type="ORF">B5F17_00870</name>
</gene>
<feature type="domain" description="Alpha/beta hydrolase fold-3" evidence="2">
    <location>
        <begin position="75"/>
        <end position="286"/>
    </location>
</feature>
<dbReference type="InterPro" id="IPR013094">
    <property type="entry name" value="AB_hydrolase_3"/>
</dbReference>
<dbReference type="PANTHER" id="PTHR48081">
    <property type="entry name" value="AB HYDROLASE SUPERFAMILY PROTEIN C4A8.06C"/>
    <property type="match status" value="1"/>
</dbReference>
<dbReference type="SUPFAM" id="SSF53474">
    <property type="entry name" value="alpha/beta-Hydrolases"/>
    <property type="match status" value="1"/>
</dbReference>
<dbReference type="Gene3D" id="3.40.50.1820">
    <property type="entry name" value="alpha/beta hydrolase"/>
    <property type="match status" value="1"/>
</dbReference>
<dbReference type="InterPro" id="IPR050300">
    <property type="entry name" value="GDXG_lipolytic_enzyme"/>
</dbReference>
<comment type="caution">
    <text evidence="3">The sequence shown here is derived from an EMBL/GenBank/DDBJ whole genome shotgun (WGS) entry which is preliminary data.</text>
</comment>
<dbReference type="Proteomes" id="UP000195897">
    <property type="component" value="Unassembled WGS sequence"/>
</dbReference>
<dbReference type="RefSeq" id="WP_087369896.1">
    <property type="nucleotide sequence ID" value="NZ_NFKK01000001.1"/>
</dbReference>
<name>A0A1Y4LCP4_9FIRM</name>
<dbReference type="Pfam" id="PF07859">
    <property type="entry name" value="Abhydrolase_3"/>
    <property type="match status" value="1"/>
</dbReference>
<dbReference type="PANTHER" id="PTHR48081:SF8">
    <property type="entry name" value="ALPHA_BETA HYDROLASE FOLD-3 DOMAIN-CONTAINING PROTEIN-RELATED"/>
    <property type="match status" value="1"/>
</dbReference>
<proteinExistence type="predicted"/>
<keyword evidence="1 3" id="KW-0378">Hydrolase</keyword>
<dbReference type="AlphaFoldDB" id="A0A1Y4LCP4"/>